<name>A0ABY6HS34_9ARCH</name>
<protein>
    <submittedName>
        <fullName evidence="5">Vitamin B12 import ATP-binding protein BtuD</fullName>
    </submittedName>
</protein>
<keyword evidence="6" id="KW-1185">Reference proteome</keyword>
<keyword evidence="2" id="KW-0547">Nucleotide-binding</keyword>
<evidence type="ECO:0000256" key="2">
    <source>
        <dbReference type="ARBA" id="ARBA00022741"/>
    </source>
</evidence>
<dbReference type="PROSITE" id="PS00211">
    <property type="entry name" value="ABC_TRANSPORTER_1"/>
    <property type="match status" value="1"/>
</dbReference>
<proteinExistence type="predicted"/>
<dbReference type="CDD" id="cd03255">
    <property type="entry name" value="ABC_MJ0796_LolCDE_FtsE"/>
    <property type="match status" value="1"/>
</dbReference>
<evidence type="ECO:0000256" key="3">
    <source>
        <dbReference type="ARBA" id="ARBA00022840"/>
    </source>
</evidence>
<evidence type="ECO:0000313" key="6">
    <source>
        <dbReference type="Proteomes" id="UP001208689"/>
    </source>
</evidence>
<dbReference type="PROSITE" id="PS50893">
    <property type="entry name" value="ABC_TRANSPORTER_2"/>
    <property type="match status" value="1"/>
</dbReference>
<gene>
    <name evidence="5" type="ORF">NEF87_001664</name>
</gene>
<keyword evidence="1" id="KW-0813">Transport</keyword>
<keyword evidence="3 5" id="KW-0067">ATP-binding</keyword>
<dbReference type="GO" id="GO:0005524">
    <property type="term" value="F:ATP binding"/>
    <property type="evidence" value="ECO:0007669"/>
    <property type="project" value="UniProtKB-KW"/>
</dbReference>
<dbReference type="SMART" id="SM00382">
    <property type="entry name" value="AAA"/>
    <property type="match status" value="1"/>
</dbReference>
<dbReference type="PANTHER" id="PTHR24220:SF86">
    <property type="entry name" value="ABC TRANSPORTER ABCH.1"/>
    <property type="match status" value="1"/>
</dbReference>
<dbReference type="PRINTS" id="PR00364">
    <property type="entry name" value="DISEASERSIST"/>
</dbReference>
<evidence type="ECO:0000256" key="1">
    <source>
        <dbReference type="ARBA" id="ARBA00022448"/>
    </source>
</evidence>
<feature type="domain" description="ABC transporter" evidence="4">
    <location>
        <begin position="11"/>
        <end position="249"/>
    </location>
</feature>
<dbReference type="InterPro" id="IPR027417">
    <property type="entry name" value="P-loop_NTPase"/>
</dbReference>
<dbReference type="Gene3D" id="3.40.50.300">
    <property type="entry name" value="P-loop containing nucleotide triphosphate hydrolases"/>
    <property type="match status" value="1"/>
</dbReference>
<dbReference type="Proteomes" id="UP001208689">
    <property type="component" value="Chromosome"/>
</dbReference>
<dbReference type="SUPFAM" id="SSF52540">
    <property type="entry name" value="P-loop containing nucleoside triphosphate hydrolases"/>
    <property type="match status" value="1"/>
</dbReference>
<dbReference type="EMBL" id="CP104013">
    <property type="protein sequence ID" value="UYP45379.1"/>
    <property type="molecule type" value="Genomic_DNA"/>
</dbReference>
<dbReference type="InterPro" id="IPR017911">
    <property type="entry name" value="MacB-like_ATP-bd"/>
</dbReference>
<dbReference type="InterPro" id="IPR017871">
    <property type="entry name" value="ABC_transporter-like_CS"/>
</dbReference>
<dbReference type="InterPro" id="IPR015854">
    <property type="entry name" value="ABC_transpr_LolD-like"/>
</dbReference>
<reference evidence="5" key="1">
    <citation type="submission" date="2022-09" db="EMBL/GenBank/DDBJ databases">
        <title>Actin cytoskeleton and complex cell architecture in an #Asgard archaeon.</title>
        <authorList>
            <person name="Ponce Toledo R.I."/>
            <person name="Schleper C."/>
            <person name="Rodrigues Oliveira T."/>
            <person name="Wollweber F."/>
            <person name="Xu J."/>
            <person name="Rittmann S."/>
            <person name="Klingl A."/>
            <person name="Pilhofer M."/>
        </authorList>
    </citation>
    <scope>NUCLEOTIDE SEQUENCE</scope>
    <source>
        <strain evidence="5">B-35</strain>
    </source>
</reference>
<organism evidence="5 6">
    <name type="scientific">Candidatus Lokiarchaeum ossiferum</name>
    <dbReference type="NCBI Taxonomy" id="2951803"/>
    <lineage>
        <taxon>Archaea</taxon>
        <taxon>Promethearchaeati</taxon>
        <taxon>Promethearchaeota</taxon>
        <taxon>Promethearchaeia</taxon>
        <taxon>Promethearchaeales</taxon>
        <taxon>Promethearchaeaceae</taxon>
        <taxon>Candidatus Lokiarchaeum</taxon>
    </lineage>
</organism>
<dbReference type="PANTHER" id="PTHR24220">
    <property type="entry name" value="IMPORT ATP-BINDING PROTEIN"/>
    <property type="match status" value="1"/>
</dbReference>
<dbReference type="InterPro" id="IPR003593">
    <property type="entry name" value="AAA+_ATPase"/>
</dbReference>
<evidence type="ECO:0000259" key="4">
    <source>
        <dbReference type="PROSITE" id="PS50893"/>
    </source>
</evidence>
<dbReference type="InterPro" id="IPR003439">
    <property type="entry name" value="ABC_transporter-like_ATP-bd"/>
</dbReference>
<sequence>MTTTQLNETKIIVENLHKTFLLGTNAVPALRGIDLEFKEHEFVGIMGPSGCGKTTLLNIIGGLDDPSRGTVYLEGDDLSKLTETEKAHLRRDKIGVVFQFYNLFPLLSAVENVMSPMLFQGLSKNEARTKALTLLDDVGLKDRADHAPSELSGGQQQRVAIARAFANDPTIVLLDEPTGDLDSKSAHEILELLRQLNQKGATFIVATHDPLVASYCSRIIHIKDGKIDDSNEMLTSSISSESSTQIPLSTKNPLDYVLICQNRIYFLINQALMHSQTELSFESIKQNIEANILKNLPIPFEILLSEMIQKNQLLYTIKNNTLILKKYIES</sequence>
<dbReference type="Pfam" id="PF00005">
    <property type="entry name" value="ABC_tran"/>
    <property type="match status" value="1"/>
</dbReference>
<evidence type="ECO:0000313" key="5">
    <source>
        <dbReference type="EMBL" id="UYP45379.1"/>
    </source>
</evidence>
<accession>A0ABY6HS34</accession>